<dbReference type="InterPro" id="IPR001138">
    <property type="entry name" value="Zn2Cys6_DnaBD"/>
</dbReference>
<dbReference type="Pfam" id="PF11951">
    <property type="entry name" value="Fungal_trans_2"/>
    <property type="match status" value="1"/>
</dbReference>
<dbReference type="Gene3D" id="4.10.240.10">
    <property type="entry name" value="Zn(2)-C6 fungal-type DNA-binding domain"/>
    <property type="match status" value="1"/>
</dbReference>
<dbReference type="InterPro" id="IPR021858">
    <property type="entry name" value="Fun_TF"/>
</dbReference>
<dbReference type="PROSITE" id="PS00463">
    <property type="entry name" value="ZN2_CY6_FUNGAL_1"/>
    <property type="match status" value="1"/>
</dbReference>
<dbReference type="GO" id="GO:0000976">
    <property type="term" value="F:transcription cis-regulatory region binding"/>
    <property type="evidence" value="ECO:0007669"/>
    <property type="project" value="TreeGrafter"/>
</dbReference>
<organism evidence="4 5">
    <name type="scientific">Stachybotrys elegans</name>
    <dbReference type="NCBI Taxonomy" id="80388"/>
    <lineage>
        <taxon>Eukaryota</taxon>
        <taxon>Fungi</taxon>
        <taxon>Dikarya</taxon>
        <taxon>Ascomycota</taxon>
        <taxon>Pezizomycotina</taxon>
        <taxon>Sordariomycetes</taxon>
        <taxon>Hypocreomycetidae</taxon>
        <taxon>Hypocreales</taxon>
        <taxon>Stachybotryaceae</taxon>
        <taxon>Stachybotrys</taxon>
    </lineage>
</organism>
<dbReference type="AlphaFoldDB" id="A0A8K0T460"/>
<gene>
    <name evidence="4" type="ORF">B0I35DRAFT_29</name>
</gene>
<proteinExistence type="predicted"/>
<dbReference type="CDD" id="cd00067">
    <property type="entry name" value="GAL4"/>
    <property type="match status" value="1"/>
</dbReference>
<keyword evidence="5" id="KW-1185">Reference proteome</keyword>
<evidence type="ECO:0000313" key="4">
    <source>
        <dbReference type="EMBL" id="KAH7327722.1"/>
    </source>
</evidence>
<dbReference type="GO" id="GO:0045944">
    <property type="term" value="P:positive regulation of transcription by RNA polymerase II"/>
    <property type="evidence" value="ECO:0007669"/>
    <property type="project" value="TreeGrafter"/>
</dbReference>
<dbReference type="PROSITE" id="PS50048">
    <property type="entry name" value="ZN2_CY6_FUNGAL_2"/>
    <property type="match status" value="1"/>
</dbReference>
<dbReference type="GO" id="GO:0000981">
    <property type="term" value="F:DNA-binding transcription factor activity, RNA polymerase II-specific"/>
    <property type="evidence" value="ECO:0007669"/>
    <property type="project" value="InterPro"/>
</dbReference>
<keyword evidence="2" id="KW-0539">Nucleus</keyword>
<evidence type="ECO:0000256" key="2">
    <source>
        <dbReference type="ARBA" id="ARBA00023242"/>
    </source>
</evidence>
<accession>A0A8K0T460</accession>
<dbReference type="GO" id="GO:0005634">
    <property type="term" value="C:nucleus"/>
    <property type="evidence" value="ECO:0007669"/>
    <property type="project" value="UniProtKB-SubCell"/>
</dbReference>
<evidence type="ECO:0000313" key="5">
    <source>
        <dbReference type="Proteomes" id="UP000813444"/>
    </source>
</evidence>
<feature type="domain" description="Zn(2)-C6 fungal-type" evidence="3">
    <location>
        <begin position="9"/>
        <end position="37"/>
    </location>
</feature>
<comment type="subcellular location">
    <subcellularLocation>
        <location evidence="1">Nucleus</location>
    </subcellularLocation>
</comment>
<comment type="caution">
    <text evidence="4">The sequence shown here is derived from an EMBL/GenBank/DDBJ whole genome shotgun (WGS) entry which is preliminary data.</text>
</comment>
<dbReference type="OrthoDB" id="5130013at2759"/>
<protein>
    <submittedName>
        <fullName evidence="4">Fungal-specific transcription factor domain-containing protein</fullName>
    </submittedName>
</protein>
<dbReference type="Pfam" id="PF00172">
    <property type="entry name" value="Zn_clus"/>
    <property type="match status" value="1"/>
</dbReference>
<dbReference type="PANTHER" id="PTHR37534:SF39">
    <property type="entry name" value="TRANSCRIPTION FACTOR DOMAIN-CONTAINING PROTEIN"/>
    <property type="match status" value="1"/>
</dbReference>
<evidence type="ECO:0000256" key="1">
    <source>
        <dbReference type="ARBA" id="ARBA00004123"/>
    </source>
</evidence>
<dbReference type="EMBL" id="JAGPNK010000001">
    <property type="protein sequence ID" value="KAH7327722.1"/>
    <property type="molecule type" value="Genomic_DNA"/>
</dbReference>
<dbReference type="PANTHER" id="PTHR37534">
    <property type="entry name" value="TRANSCRIPTIONAL ACTIVATOR PROTEIN UGA3"/>
    <property type="match status" value="1"/>
</dbReference>
<name>A0A8K0T460_9HYPO</name>
<dbReference type="SUPFAM" id="SSF57701">
    <property type="entry name" value="Zn2/Cys6 DNA-binding domain"/>
    <property type="match status" value="1"/>
</dbReference>
<sequence>MGSEKTGRGCWTCKDRRVQCDRTLPVCQRCTSSNRQCLGYGMRLSWPRPNDRKRAMVASTAVQRALESGSDDFINTTWRDVELHHQLMEDGARLRYTSHVSKPLRQSWFAGGNRMDLVHYFHQAAYLSLTMMGQNNDYMRDLLLRMALYDTAPGRALLYAVLAMSSLHRSGPNQEAIQFKVAALQHLATSVKTTHQYCMEAAQHVATCMLLCTYEIMLPSESSGEWPWYIWGAMDVIQETRLEQYLEKKDISTLLEWVYYHDALSRFSVKHWRHRSASLEADATPEPATTRPLTRTRPPFTYPEPQYAVLNLFSKVCDSLLGPQDPRAREPEYQNRIKTLQEEISRLPTVKTPEYMGGDIAVELYRTSTLIYLVRATQKPWDATAHIDALVDWAYSVPVQHPSCGHLFPLFVLACEARTDEQRRSILGLIDRSEKDPARRDMKGFRAGVMSFWVQSDLQCDNEVLLQRYLEIMDTVISSNKTIQSFV</sequence>
<dbReference type="InterPro" id="IPR036864">
    <property type="entry name" value="Zn2-C6_fun-type_DNA-bd_sf"/>
</dbReference>
<evidence type="ECO:0000259" key="3">
    <source>
        <dbReference type="PROSITE" id="PS50048"/>
    </source>
</evidence>
<dbReference type="GO" id="GO:0008270">
    <property type="term" value="F:zinc ion binding"/>
    <property type="evidence" value="ECO:0007669"/>
    <property type="project" value="InterPro"/>
</dbReference>
<dbReference type="Proteomes" id="UP000813444">
    <property type="component" value="Unassembled WGS sequence"/>
</dbReference>
<dbReference type="SMART" id="SM00066">
    <property type="entry name" value="GAL4"/>
    <property type="match status" value="1"/>
</dbReference>
<reference evidence="4" key="1">
    <citation type="journal article" date="2021" name="Nat. Commun.">
        <title>Genetic determinants of endophytism in the Arabidopsis root mycobiome.</title>
        <authorList>
            <person name="Mesny F."/>
            <person name="Miyauchi S."/>
            <person name="Thiergart T."/>
            <person name="Pickel B."/>
            <person name="Atanasova L."/>
            <person name="Karlsson M."/>
            <person name="Huettel B."/>
            <person name="Barry K.W."/>
            <person name="Haridas S."/>
            <person name="Chen C."/>
            <person name="Bauer D."/>
            <person name="Andreopoulos W."/>
            <person name="Pangilinan J."/>
            <person name="LaButti K."/>
            <person name="Riley R."/>
            <person name="Lipzen A."/>
            <person name="Clum A."/>
            <person name="Drula E."/>
            <person name="Henrissat B."/>
            <person name="Kohler A."/>
            <person name="Grigoriev I.V."/>
            <person name="Martin F.M."/>
            <person name="Hacquard S."/>
        </authorList>
    </citation>
    <scope>NUCLEOTIDE SEQUENCE</scope>
    <source>
        <strain evidence="4">MPI-CAGE-CH-0235</strain>
    </source>
</reference>